<feature type="region of interest" description="Disordered" evidence="2">
    <location>
        <begin position="53"/>
        <end position="116"/>
    </location>
</feature>
<evidence type="ECO:0000256" key="1">
    <source>
        <dbReference type="ARBA" id="ARBA00022729"/>
    </source>
</evidence>
<keyword evidence="3" id="KW-1133">Transmembrane helix</keyword>
<dbReference type="RefSeq" id="WP_310913844.1">
    <property type="nucleotide sequence ID" value="NZ_JAVLVT010000010.1"/>
</dbReference>
<evidence type="ECO:0000313" key="4">
    <source>
        <dbReference type="EMBL" id="MDS1272273.1"/>
    </source>
</evidence>
<comment type="caution">
    <text evidence="4">The sequence shown here is derived from an EMBL/GenBank/DDBJ whole genome shotgun (WGS) entry which is preliminary data.</text>
</comment>
<keyword evidence="1" id="KW-0732">Signal</keyword>
<evidence type="ECO:0000256" key="2">
    <source>
        <dbReference type="SAM" id="MobiDB-lite"/>
    </source>
</evidence>
<evidence type="ECO:0000313" key="5">
    <source>
        <dbReference type="Proteomes" id="UP001250214"/>
    </source>
</evidence>
<dbReference type="InterPro" id="IPR029050">
    <property type="entry name" value="Immunoprotect_excell_Ig-like"/>
</dbReference>
<protein>
    <recommendedName>
        <fullName evidence="6">DUF4352 domain-containing protein</fullName>
    </recommendedName>
</protein>
<feature type="compositionally biased region" description="Acidic residues" evidence="2">
    <location>
        <begin position="70"/>
        <end position="93"/>
    </location>
</feature>
<accession>A0ABU2HAD4</accession>
<dbReference type="Gene3D" id="2.60.40.1240">
    <property type="match status" value="1"/>
</dbReference>
<reference evidence="5" key="1">
    <citation type="submission" date="2023-07" db="EMBL/GenBank/DDBJ databases">
        <title>Novel species in the genus Lipingzhangella isolated from Sambhar Salt Lake.</title>
        <authorList>
            <person name="Jiya N."/>
            <person name="Kajale S."/>
            <person name="Sharma A."/>
        </authorList>
    </citation>
    <scope>NUCLEOTIDE SEQUENCE [LARGE SCALE GENOMIC DNA]</scope>
    <source>
        <strain evidence="5">LS1_29</strain>
    </source>
</reference>
<keyword evidence="3" id="KW-0812">Transmembrane</keyword>
<organism evidence="4 5">
    <name type="scientific">Lipingzhangella rawalii</name>
    <dbReference type="NCBI Taxonomy" id="2055835"/>
    <lineage>
        <taxon>Bacteria</taxon>
        <taxon>Bacillati</taxon>
        <taxon>Actinomycetota</taxon>
        <taxon>Actinomycetes</taxon>
        <taxon>Streptosporangiales</taxon>
        <taxon>Nocardiopsidaceae</taxon>
        <taxon>Lipingzhangella</taxon>
    </lineage>
</organism>
<evidence type="ECO:0008006" key="6">
    <source>
        <dbReference type="Google" id="ProtNLM"/>
    </source>
</evidence>
<name>A0ABU2HAD4_9ACTN</name>
<keyword evidence="5" id="KW-1185">Reference proteome</keyword>
<sequence>MNQMSQPGFPPNHEPAQGPPRRTSFRWMWLGLGGVLVLAVVAAIVFVALSTSADESEPDGGVADDHPDADAETDPGAEGDTQDTTDTDAEADAGNDSLAGDGERQNPELPGLNEEVTHEGLVFTVTGVETGVQDLGGYPPPVEYVVLHVDVASDTGEQETFRTEGHRLYTPEGDRISEDFTTMWLNGDTHRHDLAADGTPVSVEIAFSLPDEDFQASYVGLSTGEIGPADEVEIDLTG</sequence>
<gene>
    <name evidence="4" type="ORF">RIF23_18445</name>
</gene>
<keyword evidence="3" id="KW-0472">Membrane</keyword>
<feature type="region of interest" description="Disordered" evidence="2">
    <location>
        <begin position="1"/>
        <end position="20"/>
    </location>
</feature>
<evidence type="ECO:0000256" key="3">
    <source>
        <dbReference type="SAM" id="Phobius"/>
    </source>
</evidence>
<dbReference type="Proteomes" id="UP001250214">
    <property type="component" value="Unassembled WGS sequence"/>
</dbReference>
<proteinExistence type="predicted"/>
<dbReference type="EMBL" id="JAVLVT010000010">
    <property type="protein sequence ID" value="MDS1272273.1"/>
    <property type="molecule type" value="Genomic_DNA"/>
</dbReference>
<feature type="transmembrane region" description="Helical" evidence="3">
    <location>
        <begin position="27"/>
        <end position="49"/>
    </location>
</feature>